<dbReference type="PANTHER" id="PTHR13578:SF18">
    <property type="entry name" value="POLYCOMB GROUP PROTEIN ASXL3-RELATED"/>
    <property type="match status" value="1"/>
</dbReference>
<evidence type="ECO:0000256" key="9">
    <source>
        <dbReference type="ARBA" id="ARBA00023242"/>
    </source>
</evidence>
<gene>
    <name evidence="13" type="ORF">LYPA_23C008643</name>
</gene>
<dbReference type="GO" id="GO:0009887">
    <property type="term" value="P:animal organ morphogenesis"/>
    <property type="evidence" value="ECO:0007669"/>
    <property type="project" value="TreeGrafter"/>
</dbReference>
<feature type="compositionally biased region" description="Basic residues" evidence="10">
    <location>
        <begin position="1"/>
        <end position="11"/>
    </location>
</feature>
<feature type="compositionally biased region" description="Basic and acidic residues" evidence="10">
    <location>
        <begin position="946"/>
        <end position="964"/>
    </location>
</feature>
<comment type="similarity">
    <text evidence="2">Belongs to the Asx family.</text>
</comment>
<dbReference type="Pfam" id="PF13922">
    <property type="entry name" value="PHD_3"/>
    <property type="match status" value="1"/>
</dbReference>
<keyword evidence="4" id="KW-0479">Metal-binding</keyword>
<feature type="region of interest" description="Disordered" evidence="10">
    <location>
        <begin position="652"/>
        <end position="853"/>
    </location>
</feature>
<keyword evidence="3" id="KW-0678">Repressor</keyword>
<feature type="compositionally biased region" description="Basic and acidic residues" evidence="10">
    <location>
        <begin position="204"/>
        <end position="217"/>
    </location>
</feature>
<feature type="region of interest" description="Disordered" evidence="10">
    <location>
        <begin position="1107"/>
        <end position="1140"/>
    </location>
</feature>
<dbReference type="InterPro" id="IPR024811">
    <property type="entry name" value="ASX/ASX-like"/>
</dbReference>
<evidence type="ECO:0000313" key="13">
    <source>
        <dbReference type="EMBL" id="VFV24613.1"/>
    </source>
</evidence>
<comment type="subcellular location">
    <subcellularLocation>
        <location evidence="1">Nucleus</location>
    </subcellularLocation>
</comment>
<feature type="compositionally biased region" description="Basic and acidic residues" evidence="10">
    <location>
        <begin position="16"/>
        <end position="25"/>
    </location>
</feature>
<dbReference type="InterPro" id="IPR028020">
    <property type="entry name" value="ASX_DEUBAD_dom"/>
</dbReference>
<dbReference type="Proteomes" id="UP000386466">
    <property type="component" value="Unassembled WGS sequence"/>
</dbReference>
<keyword evidence="6" id="KW-0862">Zinc</keyword>
<feature type="compositionally biased region" description="Polar residues" evidence="10">
    <location>
        <begin position="678"/>
        <end position="741"/>
    </location>
</feature>
<evidence type="ECO:0000256" key="7">
    <source>
        <dbReference type="ARBA" id="ARBA00023015"/>
    </source>
</evidence>
<dbReference type="PANTHER" id="PTHR13578">
    <property type="entry name" value="ADDITIONAL SEX COMBS LIKE PROTEIN ASXL"/>
    <property type="match status" value="1"/>
</dbReference>
<keyword evidence="7" id="KW-0805">Transcription regulation</keyword>
<evidence type="ECO:0000256" key="5">
    <source>
        <dbReference type="ARBA" id="ARBA00022771"/>
    </source>
</evidence>
<dbReference type="GO" id="GO:0045944">
    <property type="term" value="P:positive regulation of transcription by RNA polymerase II"/>
    <property type="evidence" value="ECO:0007669"/>
    <property type="project" value="TreeGrafter"/>
</dbReference>
<evidence type="ECO:0000259" key="11">
    <source>
        <dbReference type="PROSITE" id="PS51913"/>
    </source>
</evidence>
<dbReference type="InterPro" id="IPR026905">
    <property type="entry name" value="ASX-like_PHD"/>
</dbReference>
<feature type="domain" description="HTH HARE-type" evidence="11">
    <location>
        <begin position="11"/>
        <end position="85"/>
    </location>
</feature>
<feature type="region of interest" description="Disordered" evidence="10">
    <location>
        <begin position="161"/>
        <end position="233"/>
    </location>
</feature>
<feature type="compositionally biased region" description="Polar residues" evidence="10">
    <location>
        <begin position="372"/>
        <end position="389"/>
    </location>
</feature>
<dbReference type="Pfam" id="PF05066">
    <property type="entry name" value="HARE-HTH"/>
    <property type="match status" value="1"/>
</dbReference>
<feature type="compositionally biased region" description="Polar residues" evidence="10">
    <location>
        <begin position="220"/>
        <end position="229"/>
    </location>
</feature>
<dbReference type="InterPro" id="IPR044867">
    <property type="entry name" value="DEUBAD_dom"/>
</dbReference>
<feature type="compositionally biased region" description="Polar residues" evidence="10">
    <location>
        <begin position="923"/>
        <end position="942"/>
    </location>
</feature>
<feature type="region of interest" description="Disordered" evidence="10">
    <location>
        <begin position="1"/>
        <end position="27"/>
    </location>
</feature>
<feature type="compositionally biased region" description="Basic and acidic residues" evidence="10">
    <location>
        <begin position="971"/>
        <end position="983"/>
    </location>
</feature>
<feature type="compositionally biased region" description="Polar residues" evidence="10">
    <location>
        <begin position="747"/>
        <end position="758"/>
    </location>
</feature>
<dbReference type="GO" id="GO:0008270">
    <property type="term" value="F:zinc ion binding"/>
    <property type="evidence" value="ECO:0007669"/>
    <property type="project" value="UniProtKB-KW"/>
</dbReference>
<sequence length="1842" mass="199016">MRGAHSKKRAPQARGRVQEALEKHPNSPMTAKQILEVIQKEGLKETSGTSPLACLNAMLHTNTRIGDGTFFKIPGKSGLYALKKEESSCPADGTLDLGCESELDGAEMAEANASGEGNGVCAKQVTDEASSTRDSSLANTAVQSKLVSSFQQHTKKALKQALRQQQKRRNGVSMMVNKTVPRVVLTPLKVSDEQSDSPSGSESKNGEADSSDKEMKHGQKSPTGKQTSQHLKRLKKSGLGHLKWTKAEDIDIETPGSILVNTNLRALINKHTFASLPQHFQQYLLLLLPEVDRQMGSDGILRLSSSALNNEFFAYAAQGWKQRLAEGEFTPEMQLRIRQEIEKEKKTEPWKEKFFERFYGEKLGMSREDSIKLTSGPNDDGAESSSSCGPTGLPGLSAQTPLEEQQPKSMKSPTSPEPEFCAMVDVGKDIMAESESEDILIPEESVIQEEIAEEVETSICECQDENHKTIPEFSEGSESPANSHEEPQVAPPEDNLESCVMMNDVLETLPHIEVKVEEKSESPQEEMSVVIDQLEVCDSLVPSTSSVTHVSDTEHKEPEAAVETNTPKIKTGSSSLEGQFPSEGIAIDIELQSEPDEQLSENACISETSFSSESPEGACTSLTSPGGETQSTSEESCTPASLETTFCSEVSSTENADKYNQRNPPDENLHASLMSEISPVSTSPEISEASLMSNLPLTSEASPVSNLPLTSETSPMSDLPLTSETSSVSSMLLTSETTFISSLPLPSETSPISNSSMNDRMVHQQRKSPSISEEALSPQKDEGSAPAKALGESLLSQQRTLSNTPEPVNMGSSISPEAFPSEELHSKTLSQQPCKSHVETEKPYPASIPELPSIEMIKVKNHNVLQRTEKKGASSPLELPVFSEETESKGNELPSAKLQDKQYVSSVDKASFSEGSRNKTHKQGSSQNRLETLHSSKLSEPSKSPDGIRNESRESEISKRKTAEQHSFGICKEKRARIEDDQSVRNISSSSPPEKEQPPREEPRVPPLKIQLSKIGPPFIIKSQPVSKPESRASPSTSVGAGVNSRYPSEKIAMPGSEEQAPGPLGTTVRAALGCRESVAVTDALAARPHVAMFTGSMLTINSYESPPKLSAESLDKNSGLRNRADSSGKPQQPPGGFAPAAINRSIPCKVIVDHSTTLTSTLSLTVSVDSAEASLDLQGRSVRTEASVQPVACPQVSVISRPEPVANEGVDHTSSFLAAPAAKQDCKPMQAACSGLREGPLVVPDKLNEATAPSNSFAEQARGPATFQSETDTTCSNQYNPGNRICWTEEGMRGPGQPLVSHSASSKQKDYLEQSCPKPIKSEHAGYSHMSELHPRNLMTNVPLPVKSEPHEVDKGFRMDTEDFPGPELPPPAAEVTPGVPQAQNVKASTSGPMEEAISLAVDPLKRVPSAGSSGCRLSSVEANNPLVTQLLQGNLPLEKVLPQPRLGAKLEINRLPLPLQTTSAGKTAPERNIVEMPSSSPNPDGKGYLAGTLAPLQMRKRENHPKKRVARTVGEHTQVKCEPGKLLVEPDVKGVPCVINSGMNQLGHGQPFKQEWLNKHSMQNRIVHSPEVKQQKRLLPSCSFQQNLFHVDKNGSFHPEAGIAHRQQFYQMPMAARGPVPSAALLQASAKTPVGCNAFAFNRHLEQKGLGEVGLSSAPHQLSNIKSEPLSFEEGLSSSCELGMKQVSYDQNEMKEQLKAFALKNADFSSYLLSEPQKPFTQLAAQKMQVQQQQQLCGNYPTIHFGSTSFKRAASAIEKSIGILGSGSSPATGLPGQNAQMPVQNFADSSNADELELKCSCRLKAMIVCKGCGAFCHDDCIGPSKLCVACLVVREQCEES</sequence>
<keyword evidence="8" id="KW-0804">Transcription</keyword>
<feature type="compositionally biased region" description="Basic and acidic residues" evidence="10">
    <location>
        <begin position="993"/>
        <end position="1004"/>
    </location>
</feature>
<name>A0A485MXN0_LYNPA</name>
<feature type="region of interest" description="Disordered" evidence="10">
    <location>
        <begin position="370"/>
        <end position="420"/>
    </location>
</feature>
<evidence type="ECO:0000259" key="12">
    <source>
        <dbReference type="PROSITE" id="PS51916"/>
    </source>
</evidence>
<dbReference type="PROSITE" id="PS51913">
    <property type="entry name" value="HTH_HARE"/>
    <property type="match status" value="1"/>
</dbReference>
<dbReference type="EMBL" id="CAAGRJ010006681">
    <property type="protein sequence ID" value="VFV24613.1"/>
    <property type="molecule type" value="Genomic_DNA"/>
</dbReference>
<feature type="compositionally biased region" description="Basic and acidic residues" evidence="10">
    <location>
        <begin position="655"/>
        <end position="669"/>
    </location>
</feature>
<evidence type="ECO:0000256" key="4">
    <source>
        <dbReference type="ARBA" id="ARBA00022723"/>
    </source>
</evidence>
<feature type="region of interest" description="Disordered" evidence="10">
    <location>
        <begin position="605"/>
        <end position="640"/>
    </location>
</feature>
<dbReference type="GO" id="GO:0003677">
    <property type="term" value="F:DNA binding"/>
    <property type="evidence" value="ECO:0007669"/>
    <property type="project" value="InterPro"/>
</dbReference>
<evidence type="ECO:0000256" key="3">
    <source>
        <dbReference type="ARBA" id="ARBA00022491"/>
    </source>
</evidence>
<proteinExistence type="inferred from homology"/>
<dbReference type="PROSITE" id="PS51916">
    <property type="entry name" value="DEUBAD"/>
    <property type="match status" value="1"/>
</dbReference>
<evidence type="ECO:0000256" key="2">
    <source>
        <dbReference type="ARBA" id="ARBA00006391"/>
    </source>
</evidence>
<keyword evidence="14" id="KW-1185">Reference proteome</keyword>
<feature type="region of interest" description="Disordered" evidence="10">
    <location>
        <begin position="470"/>
        <end position="492"/>
    </location>
</feature>
<evidence type="ECO:0000256" key="8">
    <source>
        <dbReference type="ARBA" id="ARBA00023163"/>
    </source>
</evidence>
<evidence type="ECO:0000256" key="1">
    <source>
        <dbReference type="ARBA" id="ARBA00004123"/>
    </source>
</evidence>
<dbReference type="Pfam" id="PF13919">
    <property type="entry name" value="ASXH"/>
    <property type="match status" value="1"/>
</dbReference>
<dbReference type="GO" id="GO:0003682">
    <property type="term" value="F:chromatin binding"/>
    <property type="evidence" value="ECO:0007669"/>
    <property type="project" value="TreeGrafter"/>
</dbReference>
<organism evidence="13 14">
    <name type="scientific">Lynx pardinus</name>
    <name type="common">Iberian lynx</name>
    <name type="synonym">Felis pardina</name>
    <dbReference type="NCBI Taxonomy" id="191816"/>
    <lineage>
        <taxon>Eukaryota</taxon>
        <taxon>Metazoa</taxon>
        <taxon>Chordata</taxon>
        <taxon>Craniata</taxon>
        <taxon>Vertebrata</taxon>
        <taxon>Euteleostomi</taxon>
        <taxon>Mammalia</taxon>
        <taxon>Eutheria</taxon>
        <taxon>Laurasiatheria</taxon>
        <taxon>Carnivora</taxon>
        <taxon>Feliformia</taxon>
        <taxon>Felidae</taxon>
        <taxon>Felinae</taxon>
        <taxon>Lynx</taxon>
    </lineage>
</organism>
<dbReference type="GO" id="GO:0035517">
    <property type="term" value="C:PR-DUB complex"/>
    <property type="evidence" value="ECO:0007669"/>
    <property type="project" value="TreeGrafter"/>
</dbReference>
<evidence type="ECO:0000256" key="10">
    <source>
        <dbReference type="SAM" id="MobiDB-lite"/>
    </source>
</evidence>
<keyword evidence="5" id="KW-0863">Zinc-finger</keyword>
<dbReference type="GO" id="GO:0042975">
    <property type="term" value="F:peroxisome proliferator activated receptor binding"/>
    <property type="evidence" value="ECO:0007669"/>
    <property type="project" value="TreeGrafter"/>
</dbReference>
<dbReference type="InterPro" id="IPR007759">
    <property type="entry name" value="Asxl_HARE-HTH"/>
</dbReference>
<evidence type="ECO:0000313" key="14">
    <source>
        <dbReference type="Proteomes" id="UP000386466"/>
    </source>
</evidence>
<feature type="region of interest" description="Disordered" evidence="10">
    <location>
        <begin position="865"/>
        <end position="1048"/>
    </location>
</feature>
<feature type="compositionally biased region" description="Polar residues" evidence="10">
    <location>
        <begin position="794"/>
        <end position="815"/>
    </location>
</feature>
<feature type="domain" description="DEUBAD" evidence="12">
    <location>
        <begin position="255"/>
        <end position="364"/>
    </location>
</feature>
<evidence type="ECO:0000256" key="6">
    <source>
        <dbReference type="ARBA" id="ARBA00022833"/>
    </source>
</evidence>
<reference evidence="13 14" key="1">
    <citation type="submission" date="2019-01" db="EMBL/GenBank/DDBJ databases">
        <authorList>
            <person name="Alioto T."/>
            <person name="Alioto T."/>
        </authorList>
    </citation>
    <scope>NUCLEOTIDE SEQUENCE [LARGE SCALE GENOMIC DNA]</scope>
</reference>
<keyword evidence="9" id="KW-0539">Nucleus</keyword>
<protein>
    <submittedName>
        <fullName evidence="13">Polycomb group protein</fullName>
    </submittedName>
</protein>
<feature type="compositionally biased region" description="Polar residues" evidence="10">
    <location>
        <begin position="563"/>
        <end position="577"/>
    </location>
</feature>
<feature type="region of interest" description="Disordered" evidence="10">
    <location>
        <begin position="545"/>
        <end position="580"/>
    </location>
</feature>
<feature type="compositionally biased region" description="Polar residues" evidence="10">
    <location>
        <begin position="397"/>
        <end position="414"/>
    </location>
</feature>
<accession>A0A485MXN0</accession>